<dbReference type="AlphaFoldDB" id="A0A1I1SJX5"/>
<protein>
    <submittedName>
        <fullName evidence="1">5-methylcytosine-specific restriction enzyme subunit McrC</fullName>
    </submittedName>
</protein>
<keyword evidence="2" id="KW-1185">Reference proteome</keyword>
<dbReference type="OrthoDB" id="5148566at2"/>
<sequence length="433" mass="47785">MTGGPRRPSGPPPPVTVAEGDEWSTWALNAAQVDTLRTEAEKYVQIRPAGRGADGRRWQLRARRTVGAVRLGAGEGTVQLHIAPKVPVDRLLFLLSYAQDRRAVWDAGPVDGAARRELFPVLARRFAELAERALGPGPLTGYRDRQATSMMLRGRLRAAAQLRRRPGVALPLEIAYDEHTTDIPENQLLLGAARRLARLPGLEPRVRARLRRIDARLDGVTAPQPGAPVAECRPTRMNARYGPALQLARLVVRGSSFEYRDGRRVRVDGLLLNMEKVYEEFLAKALGAVLERRLGGRAMAQPRRTHYLDDRRKHELLPDLVHHLPEPDGGLRPVIVADAKYQEGIRSANLYQLLAYCIRFGLSEGHLICVDRNGDGEGDATMVRIPSGGASGAIILHQHVLNLALPPPALAARLEELGSRIIHARTTAIRPRL</sequence>
<name>A0A1I1SJX5_9ACTN</name>
<dbReference type="InterPro" id="IPR019292">
    <property type="entry name" value="McrC"/>
</dbReference>
<dbReference type="EMBL" id="FOLM01000015">
    <property type="protein sequence ID" value="SFD43330.1"/>
    <property type="molecule type" value="Genomic_DNA"/>
</dbReference>
<dbReference type="PANTHER" id="PTHR38733:SF1">
    <property type="entry name" value="TYPE IV METHYL-DIRECTED RESTRICTION ENZYME ECOKMCRBC"/>
    <property type="match status" value="1"/>
</dbReference>
<proteinExistence type="predicted"/>
<evidence type="ECO:0000313" key="1">
    <source>
        <dbReference type="EMBL" id="SFD43330.1"/>
    </source>
</evidence>
<gene>
    <name evidence="1" type="ORF">SAMN05421773_11542</name>
</gene>
<dbReference type="STRING" id="910347.SAMN05421773_11542"/>
<organism evidence="1 2">
    <name type="scientific">Streptomyces aidingensis</name>
    <dbReference type="NCBI Taxonomy" id="910347"/>
    <lineage>
        <taxon>Bacteria</taxon>
        <taxon>Bacillati</taxon>
        <taxon>Actinomycetota</taxon>
        <taxon>Actinomycetes</taxon>
        <taxon>Kitasatosporales</taxon>
        <taxon>Streptomycetaceae</taxon>
        <taxon>Streptomyces</taxon>
    </lineage>
</organism>
<reference evidence="1 2" key="1">
    <citation type="submission" date="2016-10" db="EMBL/GenBank/DDBJ databases">
        <authorList>
            <person name="de Groot N.N."/>
        </authorList>
    </citation>
    <scope>NUCLEOTIDE SEQUENCE [LARGE SCALE GENOMIC DNA]</scope>
    <source>
        <strain evidence="1 2">CGMCC 4.5739</strain>
    </source>
</reference>
<accession>A0A1I1SJX5</accession>
<dbReference type="Proteomes" id="UP000199207">
    <property type="component" value="Unassembled WGS sequence"/>
</dbReference>
<dbReference type="Pfam" id="PF10117">
    <property type="entry name" value="McrBC"/>
    <property type="match status" value="1"/>
</dbReference>
<evidence type="ECO:0000313" key="2">
    <source>
        <dbReference type="Proteomes" id="UP000199207"/>
    </source>
</evidence>
<dbReference type="PANTHER" id="PTHR38733">
    <property type="entry name" value="PROTEIN MCRC"/>
    <property type="match status" value="1"/>
</dbReference>